<protein>
    <recommendedName>
        <fullName evidence="1">RNase H type-1 domain-containing protein</fullName>
    </recommendedName>
</protein>
<dbReference type="Pfam" id="PF13456">
    <property type="entry name" value="RVT_3"/>
    <property type="match status" value="1"/>
</dbReference>
<reference evidence="2 3" key="1">
    <citation type="journal article" date="2015" name="Genome Announc.">
        <title>Expanding the biotechnology potential of lactobacilli through comparative genomics of 213 strains and associated genera.</title>
        <authorList>
            <person name="Sun Z."/>
            <person name="Harris H.M."/>
            <person name="McCann A."/>
            <person name="Guo C."/>
            <person name="Argimon S."/>
            <person name="Zhang W."/>
            <person name="Yang X."/>
            <person name="Jeffery I.B."/>
            <person name="Cooney J.C."/>
            <person name="Kagawa T.F."/>
            <person name="Liu W."/>
            <person name="Song Y."/>
            <person name="Salvetti E."/>
            <person name="Wrobel A."/>
            <person name="Rasinkangas P."/>
            <person name="Parkhill J."/>
            <person name="Rea M.C."/>
            <person name="O'Sullivan O."/>
            <person name="Ritari J."/>
            <person name="Douillard F.P."/>
            <person name="Paul Ross R."/>
            <person name="Yang R."/>
            <person name="Briner A.E."/>
            <person name="Felis G.E."/>
            <person name="de Vos W.M."/>
            <person name="Barrangou R."/>
            <person name="Klaenhammer T.R."/>
            <person name="Caufield P.W."/>
            <person name="Cui Y."/>
            <person name="Zhang H."/>
            <person name="O'Toole P.W."/>
        </authorList>
    </citation>
    <scope>NUCLEOTIDE SEQUENCE [LARGE SCALE GENOMIC DNA]</scope>
    <source>
        <strain evidence="2 3">DSM 12744</strain>
    </source>
</reference>
<dbReference type="AlphaFoldDB" id="A0A0R1N1E1"/>
<dbReference type="RefSeq" id="WP_057817935.1">
    <property type="nucleotide sequence ID" value="NZ_AZEC01000002.1"/>
</dbReference>
<dbReference type="Proteomes" id="UP000051330">
    <property type="component" value="Unassembled WGS sequence"/>
</dbReference>
<dbReference type="GO" id="GO:0004523">
    <property type="term" value="F:RNA-DNA hybrid ribonuclease activity"/>
    <property type="evidence" value="ECO:0007669"/>
    <property type="project" value="InterPro"/>
</dbReference>
<proteinExistence type="predicted"/>
<evidence type="ECO:0000313" key="2">
    <source>
        <dbReference type="EMBL" id="KRL14064.1"/>
    </source>
</evidence>
<organism evidence="2 3">
    <name type="scientific">Schleiferilactobacillus perolens DSM 12744</name>
    <dbReference type="NCBI Taxonomy" id="1423792"/>
    <lineage>
        <taxon>Bacteria</taxon>
        <taxon>Bacillati</taxon>
        <taxon>Bacillota</taxon>
        <taxon>Bacilli</taxon>
        <taxon>Lactobacillales</taxon>
        <taxon>Lactobacillaceae</taxon>
        <taxon>Schleiferilactobacillus</taxon>
    </lineage>
</organism>
<dbReference type="PROSITE" id="PS50879">
    <property type="entry name" value="RNASE_H_1"/>
    <property type="match status" value="1"/>
</dbReference>
<dbReference type="InterPro" id="IPR012337">
    <property type="entry name" value="RNaseH-like_sf"/>
</dbReference>
<accession>A0A0R1N1E1</accession>
<gene>
    <name evidence="2" type="ORF">FD09_GL001224</name>
</gene>
<dbReference type="EMBL" id="AZEC01000002">
    <property type="protein sequence ID" value="KRL14064.1"/>
    <property type="molecule type" value="Genomic_DNA"/>
</dbReference>
<evidence type="ECO:0000259" key="1">
    <source>
        <dbReference type="PROSITE" id="PS50879"/>
    </source>
</evidence>
<dbReference type="SUPFAM" id="SSF53098">
    <property type="entry name" value="Ribonuclease H-like"/>
    <property type="match status" value="1"/>
</dbReference>
<feature type="domain" description="RNase H type-1" evidence="1">
    <location>
        <begin position="1"/>
        <end position="129"/>
    </location>
</feature>
<dbReference type="STRING" id="1423792.FD09_GL001224"/>
<keyword evidence="3" id="KW-1185">Reference proteome</keyword>
<dbReference type="PATRIC" id="fig|1423792.3.peg.1243"/>
<name>A0A0R1N1E1_9LACO</name>
<dbReference type="InterPro" id="IPR002156">
    <property type="entry name" value="RNaseH_domain"/>
</dbReference>
<evidence type="ECO:0000313" key="3">
    <source>
        <dbReference type="Proteomes" id="UP000051330"/>
    </source>
</evidence>
<comment type="caution">
    <text evidence="2">The sequence shown here is derived from an EMBL/GenBank/DDBJ whole genome shotgun (WGS) entry which is preliminary data.</text>
</comment>
<dbReference type="GO" id="GO:0003676">
    <property type="term" value="F:nucleic acid binding"/>
    <property type="evidence" value="ECO:0007669"/>
    <property type="project" value="InterPro"/>
</dbReference>
<sequence>MIRLQTDGAFAPDGLAGAGIVWQQGAKRHTQSVPLTVQDNHAAEFKAAQLGFELLNDAGLKNEIVQFTTDSKAVVTALQKRYSHGYAPELAALLAVTDQFRLVFPKWVPKKTTHQVHELAQQALQRQRDQN</sequence>
<dbReference type="InterPro" id="IPR036397">
    <property type="entry name" value="RNaseH_sf"/>
</dbReference>
<dbReference type="OrthoDB" id="7845843at2"/>
<dbReference type="Gene3D" id="3.30.420.10">
    <property type="entry name" value="Ribonuclease H-like superfamily/Ribonuclease H"/>
    <property type="match status" value="1"/>
</dbReference>